<evidence type="ECO:0000256" key="9">
    <source>
        <dbReference type="ARBA" id="ARBA00040743"/>
    </source>
</evidence>
<evidence type="ECO:0000256" key="2">
    <source>
        <dbReference type="ARBA" id="ARBA00022475"/>
    </source>
</evidence>
<evidence type="ECO:0000256" key="11">
    <source>
        <dbReference type="PROSITE-ProRule" id="PRU00278"/>
    </source>
</evidence>
<keyword evidence="7" id="KW-0143">Chaperone</keyword>
<organism evidence="14 15">
    <name type="scientific">Rapidithrix thailandica</name>
    <dbReference type="NCBI Taxonomy" id="413964"/>
    <lineage>
        <taxon>Bacteria</taxon>
        <taxon>Pseudomonadati</taxon>
        <taxon>Bacteroidota</taxon>
        <taxon>Cytophagia</taxon>
        <taxon>Cytophagales</taxon>
        <taxon>Flammeovirgaceae</taxon>
        <taxon>Rapidithrix</taxon>
    </lineage>
</organism>
<dbReference type="InterPro" id="IPR046357">
    <property type="entry name" value="PPIase_dom_sf"/>
</dbReference>
<keyword evidence="6 12" id="KW-0472">Membrane</keyword>
<evidence type="ECO:0000313" key="15">
    <source>
        <dbReference type="Proteomes" id="UP001403385"/>
    </source>
</evidence>
<sequence length="702" mass="78758">MTLINKIREKSGWAIGIVAASMGMFIVGADLLSSNSFLMGDNKQVVGEIAGEEISLKEFTRQFDRVKDNFTLQFNSPPPEVQMPILRETAWEQLVFKKAYQEEFDKLGIMVTDEELSDMIQGNNIDPNFASNFTNPETGEVDKNLIVQFLQNLDQIPQQKIAFSIFEQNIYENRLRTKYQNLLGLTYYVSNTEAKKEYQKQNTKADISYLYVPYASVADSAVEVSESMLEEYYSAHKDDFKKNANREIQYISFPFNPSKEDSLYVKEELSRMVTEFKNTNNDTAFVEAKSEADQNFIVANPSNLPVELNPAELVKGDVYGPFLAGDSYKIYKVLDDSEDTVYSARARHILFKVNEDASAEEKAEVRQQANEILKEIQNGADFAAMARQYGQDATRSSGGDLGWFTEGTMVKPFNDAVMRATQEGLLPQLVETNFGYHIIGVTGVKTKQKFVVASVERAILASDETVDAAYRKAGKFTKYKDADEFEAAVEQDSSLILYQALNIPKDARFINNLSGSQIREIVRWAYNEAEVGDISPIFELEDRFVIAEMIGATEKGVSTLNSVREQVKREVLKEAKQKVILEKLSGISGELEAIKEQYGNGAVVGNTNDLSLASVSLPRVGFAPKAIGTAFGLKEGHTSKPVADQNGIIIVKVDRLEEALETADYTIYKKQVAQQHGNRVATKIKEAIDKFAEVKNDLYKYY</sequence>
<dbReference type="PANTHER" id="PTHR47529">
    <property type="entry name" value="PEPTIDYL-PROLYL CIS-TRANS ISOMERASE D"/>
    <property type="match status" value="1"/>
</dbReference>
<feature type="transmembrane region" description="Helical" evidence="12">
    <location>
        <begin position="12"/>
        <end position="32"/>
    </location>
</feature>
<keyword evidence="11" id="KW-0697">Rotamase</keyword>
<dbReference type="SUPFAM" id="SSF109998">
    <property type="entry name" value="Triger factor/SurA peptide-binding domain-like"/>
    <property type="match status" value="1"/>
</dbReference>
<dbReference type="InterPro" id="IPR027304">
    <property type="entry name" value="Trigger_fact/SurA_dom_sf"/>
</dbReference>
<reference evidence="14 15" key="1">
    <citation type="submission" date="2024-04" db="EMBL/GenBank/DDBJ databases">
        <title>Novel genus in family Flammeovirgaceae.</title>
        <authorList>
            <person name="Nguyen T.H."/>
            <person name="Vuong T.Q."/>
            <person name="Le H."/>
            <person name="Kim S.-G."/>
        </authorList>
    </citation>
    <scope>NUCLEOTIDE SEQUENCE [LARGE SCALE GENOMIC DNA]</scope>
    <source>
        <strain evidence="14 15">JCM 23209</strain>
    </source>
</reference>
<evidence type="ECO:0000256" key="8">
    <source>
        <dbReference type="ARBA" id="ARBA00038408"/>
    </source>
</evidence>
<feature type="domain" description="PpiC" evidence="13">
    <location>
        <begin position="341"/>
        <end position="443"/>
    </location>
</feature>
<evidence type="ECO:0000256" key="5">
    <source>
        <dbReference type="ARBA" id="ARBA00022989"/>
    </source>
</evidence>
<dbReference type="Proteomes" id="UP001403385">
    <property type="component" value="Unassembled WGS sequence"/>
</dbReference>
<keyword evidence="11 14" id="KW-0413">Isomerase</keyword>
<dbReference type="AlphaFoldDB" id="A0AAW9RY60"/>
<accession>A0AAW9RY60</accession>
<comment type="similarity">
    <text evidence="8">Belongs to the PpiD chaperone family.</text>
</comment>
<keyword evidence="4 12" id="KW-0812">Transmembrane</keyword>
<evidence type="ECO:0000256" key="4">
    <source>
        <dbReference type="ARBA" id="ARBA00022692"/>
    </source>
</evidence>
<gene>
    <name evidence="14" type="ORF">AAG747_01125</name>
</gene>
<dbReference type="RefSeq" id="WP_346819275.1">
    <property type="nucleotide sequence ID" value="NZ_JBDKWZ010000001.1"/>
</dbReference>
<evidence type="ECO:0000313" key="14">
    <source>
        <dbReference type="EMBL" id="MEN7546488.1"/>
    </source>
</evidence>
<evidence type="ECO:0000256" key="6">
    <source>
        <dbReference type="ARBA" id="ARBA00023136"/>
    </source>
</evidence>
<keyword evidence="3" id="KW-0997">Cell inner membrane</keyword>
<keyword evidence="2" id="KW-1003">Cell membrane</keyword>
<evidence type="ECO:0000256" key="10">
    <source>
        <dbReference type="ARBA" id="ARBA00042775"/>
    </source>
</evidence>
<dbReference type="PANTHER" id="PTHR47529:SF1">
    <property type="entry name" value="PERIPLASMIC CHAPERONE PPID"/>
    <property type="match status" value="1"/>
</dbReference>
<dbReference type="PROSITE" id="PS50198">
    <property type="entry name" value="PPIC_PPIASE_2"/>
    <property type="match status" value="1"/>
</dbReference>
<dbReference type="Pfam" id="PF13623">
    <property type="entry name" value="SurA_N_2"/>
    <property type="match status" value="1"/>
</dbReference>
<dbReference type="Gene3D" id="3.10.50.40">
    <property type="match status" value="1"/>
</dbReference>
<evidence type="ECO:0000259" key="13">
    <source>
        <dbReference type="PROSITE" id="PS50198"/>
    </source>
</evidence>
<dbReference type="SUPFAM" id="SSF54534">
    <property type="entry name" value="FKBP-like"/>
    <property type="match status" value="1"/>
</dbReference>
<comment type="subcellular location">
    <subcellularLocation>
        <location evidence="1">Cell inner membrane</location>
        <topology evidence="1">Single-pass type II membrane protein</topology>
        <orientation evidence="1">Periplasmic side</orientation>
    </subcellularLocation>
</comment>
<evidence type="ECO:0000256" key="12">
    <source>
        <dbReference type="SAM" id="Phobius"/>
    </source>
</evidence>
<dbReference type="Pfam" id="PF13616">
    <property type="entry name" value="Rotamase_3"/>
    <property type="match status" value="1"/>
</dbReference>
<dbReference type="GO" id="GO:0005886">
    <property type="term" value="C:plasma membrane"/>
    <property type="evidence" value="ECO:0007669"/>
    <property type="project" value="UniProtKB-SubCell"/>
</dbReference>
<comment type="caution">
    <text evidence="14">The sequence shown here is derived from an EMBL/GenBank/DDBJ whole genome shotgun (WGS) entry which is preliminary data.</text>
</comment>
<protein>
    <recommendedName>
        <fullName evidence="9">Periplasmic chaperone PpiD</fullName>
    </recommendedName>
    <alternativeName>
        <fullName evidence="10">Periplasmic folding chaperone</fullName>
    </alternativeName>
</protein>
<name>A0AAW9RY60_9BACT</name>
<dbReference type="EMBL" id="JBDKWZ010000001">
    <property type="protein sequence ID" value="MEN7546488.1"/>
    <property type="molecule type" value="Genomic_DNA"/>
</dbReference>
<evidence type="ECO:0000256" key="3">
    <source>
        <dbReference type="ARBA" id="ARBA00022519"/>
    </source>
</evidence>
<evidence type="ECO:0000256" key="7">
    <source>
        <dbReference type="ARBA" id="ARBA00023186"/>
    </source>
</evidence>
<evidence type="ECO:0000256" key="1">
    <source>
        <dbReference type="ARBA" id="ARBA00004382"/>
    </source>
</evidence>
<keyword evidence="5 12" id="KW-1133">Transmembrane helix</keyword>
<proteinExistence type="inferred from homology"/>
<dbReference type="InterPro" id="IPR000297">
    <property type="entry name" value="PPIase_PpiC"/>
</dbReference>
<keyword evidence="15" id="KW-1185">Reference proteome</keyword>
<dbReference type="InterPro" id="IPR052029">
    <property type="entry name" value="PpiD_chaperone"/>
</dbReference>
<dbReference type="GO" id="GO:0003755">
    <property type="term" value="F:peptidyl-prolyl cis-trans isomerase activity"/>
    <property type="evidence" value="ECO:0007669"/>
    <property type="project" value="UniProtKB-KW"/>
</dbReference>